<evidence type="ECO:0000256" key="3">
    <source>
        <dbReference type="ARBA" id="ARBA00023015"/>
    </source>
</evidence>
<keyword evidence="5" id="KW-0804">Transcription</keyword>
<dbReference type="GO" id="GO:0000160">
    <property type="term" value="P:phosphorelay signal transduction system"/>
    <property type="evidence" value="ECO:0007669"/>
    <property type="project" value="UniProtKB-KW"/>
</dbReference>
<evidence type="ECO:0000256" key="4">
    <source>
        <dbReference type="ARBA" id="ARBA00023125"/>
    </source>
</evidence>
<dbReference type="InterPro" id="IPR001867">
    <property type="entry name" value="OmpR/PhoB-type_DNA-bd"/>
</dbReference>
<dbReference type="Pfam" id="PF03704">
    <property type="entry name" value="BTAD"/>
    <property type="match status" value="2"/>
</dbReference>
<evidence type="ECO:0000256" key="2">
    <source>
        <dbReference type="ARBA" id="ARBA00023012"/>
    </source>
</evidence>
<dbReference type="InterPro" id="IPR011990">
    <property type="entry name" value="TPR-like_helical_dom_sf"/>
</dbReference>
<protein>
    <submittedName>
        <fullName evidence="9">Regulator</fullName>
    </submittedName>
</protein>
<dbReference type="Gene3D" id="1.10.10.10">
    <property type="entry name" value="Winged helix-like DNA-binding domain superfamily/Winged helix DNA-binding domain"/>
    <property type="match status" value="2"/>
</dbReference>
<evidence type="ECO:0000313" key="9">
    <source>
        <dbReference type="EMBL" id="ARZ66858.1"/>
    </source>
</evidence>
<sequence>MRTEASILGPPVLTVDAVDVTPSAGRQRSLLAALLLEPHRVVPPETLVEDMWGDSPPANAGAQLQNYVHLLRKRIERAGGPGSGMATLERHPVGYVLHVTTTDHERFVDLLGTAREELHAGAYERCQEAVGQALLLYRGPAFAGVPRHSRRMADRLRDIEGHRCAALALRIDARLRLGRHTEVVPELRALVQEYPEHEGFRTQLSFALYHAGRTAEALEASAELPPGARAALHSSLRSVGREVAGPVRQGAGGTGEGHPAAARVPAHRRPPAGDRLRFSVLGPVRAWRGEEPLHTGSPQQRGLLAALLLRGHRTATAAELLEDLWGDEPPHAALAALRTYASRLRKAFGADGDILVSESGGYALHLQDAWFDLDIVEGLVADSERARASGDPVRALARLDEALAVWDGEPLAGLPGPFAETQRSRLEEWRLQLTESRVELRMELGRHAEVVSELTALTAQHPLRERLRELLMLALYRSGRQAEALAVYADTRRLLADELGVDPGPALSELQQRILHADTRLDHDPPAEEAAAPEPGPVPVRPAQLPADVPDFSGRGDLVGELTRVLVAEERPATAVSVLAGVGGVGKTTLALHVAHAVGEHFPDGQLYVDLQGAGPDPLDPAAVLGDFLPALGVAPARVPGGLAARSALYRSLLDRKRTLVVLDNARDDRQVRPLLPGAPGSAAIVTSRARLGGLSGARQIDVPVMDREEGLGLFTWIVGEERVAAEREEALEVVEACGGLPLAVRIAGARLAARPSWSVDTLAAKLVNERRRLDELRAGDAAVKATFELGYGRLTPSQARAFRLLGTTSGADVSLHAAAALLGSGSAEDDLAETEDLLESLVDSSLLESPAPLRYRFHDLVRLYARACAERDEPPEERRAAATRLLGFQLCTATVAQMTLRPGDRSPKHLASGVGFGLSFDDGAEALEWLFSEAGNVLAAVEDVMADPSGVSDADLRRAVDTLWAISDVLEGGEFTERHTEAAGSVATVAGERGAELVEARARYLFARGHEIAGRIERAAVEAARAEKCAASVQDLFSLGHTLRLMGSLARRDHNRDRAGKFLGRAADAFRRDENRMGEAVTLASLSRLLLAGGTVDRAVEEARRSVVLLREPGGTPELGSALNALGLALERAGDAEHAFRALNEARVLFQTWHQRLREGLALFRMTRIRLAQKCPADAADLAEQALGTLTSGDRRRADVLALLGRALDGMGETGRARIVWQEALSLYGSEDDPEAKVVRLFLDAQTAFSTPGQ</sequence>
<dbReference type="Gene3D" id="1.10.8.430">
    <property type="entry name" value="Helical domain of apoptotic protease-activating factors"/>
    <property type="match status" value="1"/>
</dbReference>
<evidence type="ECO:0000256" key="6">
    <source>
        <dbReference type="PROSITE-ProRule" id="PRU01091"/>
    </source>
</evidence>
<dbReference type="Proteomes" id="UP000195755">
    <property type="component" value="Chromosome"/>
</dbReference>
<dbReference type="SUPFAM" id="SSF48452">
    <property type="entry name" value="TPR-like"/>
    <property type="match status" value="3"/>
</dbReference>
<feature type="DNA-binding region" description="OmpR/PhoB-type" evidence="6">
    <location>
        <begin position="267"/>
        <end position="366"/>
    </location>
</feature>
<dbReference type="InterPro" id="IPR005158">
    <property type="entry name" value="BTAD"/>
</dbReference>
<dbReference type="PANTHER" id="PTHR35807:SF1">
    <property type="entry name" value="TRANSCRIPTIONAL REGULATOR REDD"/>
    <property type="match status" value="1"/>
</dbReference>
<dbReference type="Gene3D" id="1.25.40.10">
    <property type="entry name" value="Tetratricopeptide repeat domain"/>
    <property type="match status" value="3"/>
</dbReference>
<dbReference type="SUPFAM" id="SSF46894">
    <property type="entry name" value="C-terminal effector domain of the bipartite response regulators"/>
    <property type="match status" value="2"/>
</dbReference>
<feature type="region of interest" description="Disordered" evidence="7">
    <location>
        <begin position="523"/>
        <end position="544"/>
    </location>
</feature>
<keyword evidence="3" id="KW-0805">Transcription regulation</keyword>
<dbReference type="CDD" id="cd15831">
    <property type="entry name" value="BTAD"/>
    <property type="match status" value="2"/>
</dbReference>
<keyword evidence="2" id="KW-0902">Two-component regulatory system</keyword>
<proteinExistence type="inferred from homology"/>
<dbReference type="GO" id="GO:0003677">
    <property type="term" value="F:DNA binding"/>
    <property type="evidence" value="ECO:0007669"/>
    <property type="project" value="UniProtKB-UniRule"/>
</dbReference>
<evidence type="ECO:0000256" key="7">
    <source>
        <dbReference type="SAM" id="MobiDB-lite"/>
    </source>
</evidence>
<organism evidence="9 10">
    <name type="scientific">Streptomyces albireticuli</name>
    <dbReference type="NCBI Taxonomy" id="1940"/>
    <lineage>
        <taxon>Bacteria</taxon>
        <taxon>Bacillati</taxon>
        <taxon>Actinomycetota</taxon>
        <taxon>Actinomycetes</taxon>
        <taxon>Kitasatosporales</taxon>
        <taxon>Streptomycetaceae</taxon>
        <taxon>Streptomyces</taxon>
    </lineage>
</organism>
<dbReference type="Gene3D" id="3.40.50.300">
    <property type="entry name" value="P-loop containing nucleotide triphosphate hydrolases"/>
    <property type="match status" value="1"/>
</dbReference>
<evidence type="ECO:0000259" key="8">
    <source>
        <dbReference type="PROSITE" id="PS51755"/>
    </source>
</evidence>
<feature type="region of interest" description="Disordered" evidence="7">
    <location>
        <begin position="249"/>
        <end position="269"/>
    </location>
</feature>
<evidence type="ECO:0000256" key="1">
    <source>
        <dbReference type="ARBA" id="ARBA00005820"/>
    </source>
</evidence>
<dbReference type="InterPro" id="IPR036388">
    <property type="entry name" value="WH-like_DNA-bd_sf"/>
</dbReference>
<dbReference type="InterPro" id="IPR016032">
    <property type="entry name" value="Sig_transdc_resp-reg_C-effctor"/>
</dbReference>
<dbReference type="SUPFAM" id="SSF52540">
    <property type="entry name" value="P-loop containing nucleoside triphosphate hydrolases"/>
    <property type="match status" value="1"/>
</dbReference>
<evidence type="ECO:0000256" key="5">
    <source>
        <dbReference type="ARBA" id="ARBA00023163"/>
    </source>
</evidence>
<dbReference type="PRINTS" id="PR00364">
    <property type="entry name" value="DISEASERSIST"/>
</dbReference>
<keyword evidence="4 6" id="KW-0238">DNA-binding</keyword>
<accession>A0A1Z2KXU4</accession>
<feature type="domain" description="OmpR/PhoB-type" evidence="8">
    <location>
        <begin position="267"/>
        <end position="366"/>
    </location>
</feature>
<comment type="similarity">
    <text evidence="1">Belongs to the AfsR/DnrI/RedD regulatory family.</text>
</comment>
<dbReference type="AlphaFoldDB" id="A0A1Z2KXU4"/>
<feature type="domain" description="OmpR/PhoB-type" evidence="8">
    <location>
        <begin position="1"/>
        <end position="99"/>
    </location>
</feature>
<dbReference type="PROSITE" id="PS51755">
    <property type="entry name" value="OMPR_PHOB"/>
    <property type="match status" value="2"/>
</dbReference>
<dbReference type="InterPro" id="IPR027417">
    <property type="entry name" value="P-loop_NTPase"/>
</dbReference>
<dbReference type="InterPro" id="IPR051677">
    <property type="entry name" value="AfsR-DnrI-RedD_regulator"/>
</dbReference>
<name>A0A1Z2KXU4_9ACTN</name>
<reference evidence="9 10" key="1">
    <citation type="submission" date="2017-06" db="EMBL/GenBank/DDBJ databases">
        <title>Streptomyces albireticuli Genome sequencing and assembly.</title>
        <authorList>
            <person name="Wang Y."/>
            <person name="Du B."/>
            <person name="Ding Y."/>
            <person name="Liu H."/>
            <person name="Hou Q."/>
            <person name="Liu K."/>
            <person name="Yao L."/>
            <person name="Wang C."/>
        </authorList>
    </citation>
    <scope>NUCLEOTIDE SEQUENCE [LARGE SCALE GENOMIC DNA]</scope>
    <source>
        <strain evidence="9 10">MDJK11</strain>
    </source>
</reference>
<dbReference type="PANTHER" id="PTHR35807">
    <property type="entry name" value="TRANSCRIPTIONAL REGULATOR REDD-RELATED"/>
    <property type="match status" value="1"/>
</dbReference>
<dbReference type="GO" id="GO:0043531">
    <property type="term" value="F:ADP binding"/>
    <property type="evidence" value="ECO:0007669"/>
    <property type="project" value="InterPro"/>
</dbReference>
<feature type="DNA-binding region" description="OmpR/PhoB-type" evidence="6">
    <location>
        <begin position="1"/>
        <end position="99"/>
    </location>
</feature>
<dbReference type="KEGG" id="salj:SMD11_1197"/>
<gene>
    <name evidence="9" type="ORF">SMD11_1197</name>
</gene>
<dbReference type="Pfam" id="PF00486">
    <property type="entry name" value="Trans_reg_C"/>
    <property type="match status" value="2"/>
</dbReference>
<dbReference type="SMART" id="SM01043">
    <property type="entry name" value="BTAD"/>
    <property type="match status" value="2"/>
</dbReference>
<dbReference type="EMBL" id="CP021744">
    <property type="protein sequence ID" value="ARZ66858.1"/>
    <property type="molecule type" value="Genomic_DNA"/>
</dbReference>
<dbReference type="InterPro" id="IPR042197">
    <property type="entry name" value="Apaf_helical"/>
</dbReference>
<evidence type="ECO:0000313" key="10">
    <source>
        <dbReference type="Proteomes" id="UP000195755"/>
    </source>
</evidence>
<dbReference type="GO" id="GO:0006355">
    <property type="term" value="P:regulation of DNA-templated transcription"/>
    <property type="evidence" value="ECO:0007669"/>
    <property type="project" value="InterPro"/>
</dbReference>
<dbReference type="SMART" id="SM00862">
    <property type="entry name" value="Trans_reg_C"/>
    <property type="match status" value="2"/>
</dbReference>
<dbReference type="OrthoDB" id="7628974at2"/>